<dbReference type="Proteomes" id="UP001206312">
    <property type="component" value="Unassembled WGS sequence"/>
</dbReference>
<organism evidence="1 2">
    <name type="scientific">Robiginitalea marina</name>
    <dbReference type="NCBI Taxonomy" id="2954105"/>
    <lineage>
        <taxon>Bacteria</taxon>
        <taxon>Pseudomonadati</taxon>
        <taxon>Bacteroidota</taxon>
        <taxon>Flavobacteriia</taxon>
        <taxon>Flavobacteriales</taxon>
        <taxon>Flavobacteriaceae</taxon>
        <taxon>Robiginitalea</taxon>
    </lineage>
</organism>
<evidence type="ECO:0000313" key="2">
    <source>
        <dbReference type="Proteomes" id="UP001206312"/>
    </source>
</evidence>
<sequence>MKQTWKYSLIAILALVALGNVFSAYIRVLTEGPGIIYTFETQSAAFQYAIGPEQEPEIARMEREFEKYLRLNPEGSGQRLYRTFRAKPWKFWNWYHYLTSDLYDYPYKDLGPEPRKPPR</sequence>
<proteinExistence type="predicted"/>
<keyword evidence="2" id="KW-1185">Reference proteome</keyword>
<reference evidence="1 2" key="1">
    <citation type="submission" date="2022-06" db="EMBL/GenBank/DDBJ databases">
        <authorList>
            <person name="Xuan X."/>
        </authorList>
    </citation>
    <scope>NUCLEOTIDE SEQUENCE [LARGE SCALE GENOMIC DNA]</scope>
    <source>
        <strain evidence="1 2">2V75</strain>
    </source>
</reference>
<name>A0ABT1B0N7_9FLAO</name>
<evidence type="ECO:0000313" key="1">
    <source>
        <dbReference type="EMBL" id="MCO5725467.1"/>
    </source>
</evidence>
<comment type="caution">
    <text evidence="1">The sequence shown here is derived from an EMBL/GenBank/DDBJ whole genome shotgun (WGS) entry which is preliminary data.</text>
</comment>
<protein>
    <submittedName>
        <fullName evidence="1">Uncharacterized protein</fullName>
    </submittedName>
</protein>
<dbReference type="RefSeq" id="WP_252741840.1">
    <property type="nucleotide sequence ID" value="NZ_JAMXIB010000009.1"/>
</dbReference>
<gene>
    <name evidence="1" type="ORF">NG653_11410</name>
</gene>
<accession>A0ABT1B0N7</accession>
<dbReference type="EMBL" id="JAMXIB010000009">
    <property type="protein sequence ID" value="MCO5725467.1"/>
    <property type="molecule type" value="Genomic_DNA"/>
</dbReference>